<evidence type="ECO:0000313" key="2">
    <source>
        <dbReference type="Proteomes" id="UP000184436"/>
    </source>
</evidence>
<protein>
    <submittedName>
        <fullName evidence="1">Uncharacterized protein</fullName>
    </submittedName>
</protein>
<dbReference type="Proteomes" id="UP000184436">
    <property type="component" value="Unassembled WGS sequence"/>
</dbReference>
<organism evidence="1 2">
    <name type="scientific">Bacteroides faecichinchillae</name>
    <dbReference type="NCBI Taxonomy" id="871325"/>
    <lineage>
        <taxon>Bacteria</taxon>
        <taxon>Pseudomonadati</taxon>
        <taxon>Bacteroidota</taxon>
        <taxon>Bacteroidia</taxon>
        <taxon>Bacteroidales</taxon>
        <taxon>Bacteroidaceae</taxon>
        <taxon>Bacteroides</taxon>
    </lineage>
</organism>
<keyword evidence="2" id="KW-1185">Reference proteome</keyword>
<dbReference type="EMBL" id="FQVD01000003">
    <property type="protein sequence ID" value="SHE57708.1"/>
    <property type="molecule type" value="Genomic_DNA"/>
</dbReference>
<sequence>MAIGEGGVKKRLDVTWRECVKSNNLLNIYFIFRRKVHTCLFYTRIKLMQKKETMSFKY</sequence>
<proteinExistence type="predicted"/>
<accession>A0A1M4UM22</accession>
<reference evidence="1 2" key="1">
    <citation type="submission" date="2016-11" db="EMBL/GenBank/DDBJ databases">
        <authorList>
            <person name="Jaros S."/>
            <person name="Januszkiewicz K."/>
            <person name="Wedrychowicz H."/>
        </authorList>
    </citation>
    <scope>NUCLEOTIDE SEQUENCE [LARGE SCALE GENOMIC DNA]</scope>
    <source>
        <strain evidence="1 2">DSM 26883</strain>
    </source>
</reference>
<evidence type="ECO:0000313" key="1">
    <source>
        <dbReference type="EMBL" id="SHE57708.1"/>
    </source>
</evidence>
<gene>
    <name evidence="1" type="ORF">SAMN05444349_103203</name>
</gene>
<dbReference type="AlphaFoldDB" id="A0A1M4UM22"/>
<name>A0A1M4UM22_9BACE</name>